<name>A0A562JXG6_9BACI</name>
<evidence type="ECO:0000256" key="6">
    <source>
        <dbReference type="SAM" id="Phobius"/>
    </source>
</evidence>
<dbReference type="GO" id="GO:0005886">
    <property type="term" value="C:plasma membrane"/>
    <property type="evidence" value="ECO:0007669"/>
    <property type="project" value="UniProtKB-SubCell"/>
</dbReference>
<keyword evidence="6" id="KW-0812">Transmembrane</keyword>
<evidence type="ECO:0000256" key="5">
    <source>
        <dbReference type="SAM" id="MobiDB-lite"/>
    </source>
</evidence>
<feature type="transmembrane region" description="Helical" evidence="6">
    <location>
        <begin position="407"/>
        <end position="425"/>
    </location>
</feature>
<protein>
    <submittedName>
        <fullName evidence="7">Spore germination protein KA</fullName>
    </submittedName>
</protein>
<keyword evidence="6" id="KW-1133">Transmembrane helix</keyword>
<dbReference type="AlphaFoldDB" id="A0A562JXG6"/>
<dbReference type="PANTHER" id="PTHR22550:SF5">
    <property type="entry name" value="LEUCINE ZIPPER PROTEIN 4"/>
    <property type="match status" value="1"/>
</dbReference>
<evidence type="ECO:0000256" key="1">
    <source>
        <dbReference type="ARBA" id="ARBA00004141"/>
    </source>
</evidence>
<feature type="transmembrane region" description="Helical" evidence="6">
    <location>
        <begin position="382"/>
        <end position="401"/>
    </location>
</feature>
<proteinExistence type="inferred from homology"/>
<evidence type="ECO:0000313" key="8">
    <source>
        <dbReference type="Proteomes" id="UP000318667"/>
    </source>
</evidence>
<feature type="transmembrane region" description="Helical" evidence="6">
    <location>
        <begin position="318"/>
        <end position="337"/>
    </location>
</feature>
<sequence length="531" mass="58910">MSILKSLLKMRKKKELPIQIEEPPDADAGADLKTLSLEQLKEKIKDEFGSTIDLSMDDLKTEGKDALLVYLTSMVDTKQLKETFLQSLSGKHDGLKLTTEDDLKSLCKEKFGGAGYQLIETFNDIITALLFGNIIIVFKDLEKALSLSMASSEDRSITEPSTQTVIRGPKDGFVESISTNVSLLRRRIKNRNLRFEKFIIGSETNTSVYIGYMEGISNKKIVEEVRKRLRKIKVHAIFESGNIEELIADKTATPFPLALNTERPDTVAANLLDGKIVILVDGTPFVLLVPAVLVDFFSIAEDYYQNFMMGSFLRIIRYLAFMIALITPSLYVGILTFHHELLPTPLLLGIIAQREGVPFPAVIEVLIMEVTFEILREAGVRMPRAVGQTVSIVGALVIGQAAAEAGIISNIMVIIVAITAIANFVSPTYSFAAAARLLRFMLIIVSAILGLYGVLLVLVFIVAHLSSLRSFGVAYLSPVAPFIIEQQKDVFFRFPFWSMRQRPAYLKTQNPEKMPKTGSPSPPPMKGERAN</sequence>
<dbReference type="RefSeq" id="WP_144542164.1">
    <property type="nucleotide sequence ID" value="NZ_CBCSDC010000001.1"/>
</dbReference>
<accession>A0A562JXG6</accession>
<evidence type="ECO:0000256" key="3">
    <source>
        <dbReference type="ARBA" id="ARBA00023136"/>
    </source>
</evidence>
<keyword evidence="3 4" id="KW-0472">Membrane</keyword>
<feature type="transmembrane region" description="Helical" evidence="6">
    <location>
        <begin position="437"/>
        <end position="462"/>
    </location>
</feature>
<dbReference type="Pfam" id="PF03323">
    <property type="entry name" value="GerA"/>
    <property type="match status" value="1"/>
</dbReference>
<dbReference type="GO" id="GO:0009847">
    <property type="term" value="P:spore germination"/>
    <property type="evidence" value="ECO:0007669"/>
    <property type="project" value="UniProtKB-UniRule"/>
</dbReference>
<gene>
    <name evidence="7" type="ORF">IQ19_01928</name>
</gene>
<dbReference type="OrthoDB" id="9772630at2"/>
<reference evidence="7 8" key="1">
    <citation type="journal article" date="2015" name="Stand. Genomic Sci.">
        <title>Genomic Encyclopedia of Bacterial and Archaeal Type Strains, Phase III: the genomes of soil and plant-associated and newly described type strains.</title>
        <authorList>
            <person name="Whitman W.B."/>
            <person name="Woyke T."/>
            <person name="Klenk H.P."/>
            <person name="Zhou Y."/>
            <person name="Lilburn T.G."/>
            <person name="Beck B.J."/>
            <person name="De Vos P."/>
            <person name="Vandamme P."/>
            <person name="Eisen J.A."/>
            <person name="Garrity G."/>
            <person name="Hugenholtz P."/>
            <person name="Kyrpides N.C."/>
        </authorList>
    </citation>
    <scope>NUCLEOTIDE SEQUENCE [LARGE SCALE GENOMIC DNA]</scope>
    <source>
        <strain evidence="7 8">CGMCC 1.10115</strain>
    </source>
</reference>
<evidence type="ECO:0000256" key="4">
    <source>
        <dbReference type="PIRNR" id="PIRNR005690"/>
    </source>
</evidence>
<dbReference type="PIRSF" id="PIRSF005690">
    <property type="entry name" value="GerBA"/>
    <property type="match status" value="1"/>
</dbReference>
<comment type="subcellular location">
    <subcellularLocation>
        <location evidence="4">Cell membrane</location>
    </subcellularLocation>
    <subcellularLocation>
        <location evidence="1">Membrane</location>
        <topology evidence="1">Multi-pass membrane protein</topology>
    </subcellularLocation>
</comment>
<dbReference type="Proteomes" id="UP000318667">
    <property type="component" value="Unassembled WGS sequence"/>
</dbReference>
<dbReference type="PANTHER" id="PTHR22550">
    <property type="entry name" value="SPORE GERMINATION PROTEIN"/>
    <property type="match status" value="1"/>
</dbReference>
<dbReference type="InterPro" id="IPR004995">
    <property type="entry name" value="Spore_Ger"/>
</dbReference>
<comment type="similarity">
    <text evidence="2 4">Belongs to the GerABKA family.</text>
</comment>
<dbReference type="GeneID" id="65403134"/>
<evidence type="ECO:0000313" key="7">
    <source>
        <dbReference type="EMBL" id="TWH87683.1"/>
    </source>
</evidence>
<dbReference type="InterPro" id="IPR050768">
    <property type="entry name" value="UPF0353/GerABKA_families"/>
</dbReference>
<feature type="transmembrane region" description="Helical" evidence="6">
    <location>
        <begin position="357"/>
        <end position="375"/>
    </location>
</feature>
<evidence type="ECO:0000256" key="2">
    <source>
        <dbReference type="ARBA" id="ARBA00005278"/>
    </source>
</evidence>
<keyword evidence="8" id="KW-1185">Reference proteome</keyword>
<comment type="caution">
    <text evidence="7">The sequence shown here is derived from an EMBL/GenBank/DDBJ whole genome shotgun (WGS) entry which is preliminary data.</text>
</comment>
<organism evidence="7 8">
    <name type="scientific">Cytobacillus oceanisediminis</name>
    <dbReference type="NCBI Taxonomy" id="665099"/>
    <lineage>
        <taxon>Bacteria</taxon>
        <taxon>Bacillati</taxon>
        <taxon>Bacillota</taxon>
        <taxon>Bacilli</taxon>
        <taxon>Bacillales</taxon>
        <taxon>Bacillaceae</taxon>
        <taxon>Cytobacillus</taxon>
    </lineage>
</organism>
<feature type="transmembrane region" description="Helical" evidence="6">
    <location>
        <begin position="276"/>
        <end position="297"/>
    </location>
</feature>
<dbReference type="EMBL" id="VLKI01000004">
    <property type="protein sequence ID" value="TWH87683.1"/>
    <property type="molecule type" value="Genomic_DNA"/>
</dbReference>
<feature type="region of interest" description="Disordered" evidence="5">
    <location>
        <begin position="507"/>
        <end position="531"/>
    </location>
</feature>